<dbReference type="InterPro" id="IPR002656">
    <property type="entry name" value="Acyl_transf_3_dom"/>
</dbReference>
<dbReference type="PANTHER" id="PTHR37312:SF1">
    <property type="entry name" value="MEMBRANE-BOUND ACYLTRANSFERASE YKRP-RELATED"/>
    <property type="match status" value="1"/>
</dbReference>
<dbReference type="Pfam" id="PF01757">
    <property type="entry name" value="Acyl_transf_3"/>
    <property type="match status" value="1"/>
</dbReference>
<dbReference type="EMBL" id="VULZ01000004">
    <property type="protein sequence ID" value="MSS14436.1"/>
    <property type="molecule type" value="Genomic_DNA"/>
</dbReference>
<feature type="transmembrane region" description="Helical" evidence="1">
    <location>
        <begin position="242"/>
        <end position="263"/>
    </location>
</feature>
<reference evidence="3 4" key="1">
    <citation type="submission" date="2019-08" db="EMBL/GenBank/DDBJ databases">
        <title>In-depth cultivation of the pig gut microbiome towards novel bacterial diversity and tailored functional studies.</title>
        <authorList>
            <person name="Wylensek D."/>
            <person name="Hitch T.C.A."/>
            <person name="Clavel T."/>
        </authorList>
    </citation>
    <scope>NUCLEOTIDE SEQUENCE [LARGE SCALE GENOMIC DNA]</scope>
    <source>
        <strain evidence="3 4">Oil+RF-744-WCA-WT-11</strain>
    </source>
</reference>
<dbReference type="Proteomes" id="UP000481852">
    <property type="component" value="Unassembled WGS sequence"/>
</dbReference>
<feature type="transmembrane region" description="Helical" evidence="1">
    <location>
        <begin position="48"/>
        <end position="65"/>
    </location>
</feature>
<protein>
    <submittedName>
        <fullName evidence="3">Acyltransferase family protein</fullName>
    </submittedName>
</protein>
<accession>A0A6L5X667</accession>
<feature type="transmembrane region" description="Helical" evidence="1">
    <location>
        <begin position="85"/>
        <end position="103"/>
    </location>
</feature>
<name>A0A6L5X667_9FIRM</name>
<feature type="transmembrane region" description="Helical" evidence="1">
    <location>
        <begin position="218"/>
        <end position="236"/>
    </location>
</feature>
<keyword evidence="3" id="KW-0012">Acyltransferase</keyword>
<feature type="transmembrane region" description="Helical" evidence="1">
    <location>
        <begin position="164"/>
        <end position="181"/>
    </location>
</feature>
<evidence type="ECO:0000313" key="4">
    <source>
        <dbReference type="Proteomes" id="UP000481852"/>
    </source>
</evidence>
<dbReference type="InterPro" id="IPR052734">
    <property type="entry name" value="Nod_factor_acetyltransferase"/>
</dbReference>
<evidence type="ECO:0000259" key="2">
    <source>
        <dbReference type="Pfam" id="PF01757"/>
    </source>
</evidence>
<feature type="transmembrane region" description="Helical" evidence="1">
    <location>
        <begin position="283"/>
        <end position="301"/>
    </location>
</feature>
<proteinExistence type="predicted"/>
<dbReference type="AlphaFoldDB" id="A0A6L5X667"/>
<keyword evidence="1" id="KW-0812">Transmembrane</keyword>
<evidence type="ECO:0000313" key="3">
    <source>
        <dbReference type="EMBL" id="MSS14436.1"/>
    </source>
</evidence>
<feature type="transmembrane region" description="Helical" evidence="1">
    <location>
        <begin position="307"/>
        <end position="328"/>
    </location>
</feature>
<feature type="transmembrane region" description="Helical" evidence="1">
    <location>
        <begin position="21"/>
        <end position="42"/>
    </location>
</feature>
<dbReference type="GO" id="GO:0016747">
    <property type="term" value="F:acyltransferase activity, transferring groups other than amino-acyl groups"/>
    <property type="evidence" value="ECO:0007669"/>
    <property type="project" value="InterPro"/>
</dbReference>
<comment type="caution">
    <text evidence="3">The sequence shown here is derived from an EMBL/GenBank/DDBJ whole genome shotgun (WGS) entry which is preliminary data.</text>
</comment>
<evidence type="ECO:0000256" key="1">
    <source>
        <dbReference type="SAM" id="Phobius"/>
    </source>
</evidence>
<dbReference type="PANTHER" id="PTHR37312">
    <property type="entry name" value="MEMBRANE-BOUND ACYLTRANSFERASE YKRP-RELATED"/>
    <property type="match status" value="1"/>
</dbReference>
<keyword evidence="1" id="KW-1133">Transmembrane helix</keyword>
<keyword evidence="4" id="KW-1185">Reference proteome</keyword>
<gene>
    <name evidence="3" type="ORF">FYJ35_05165</name>
</gene>
<feature type="domain" description="Acyltransferase 3" evidence="2">
    <location>
        <begin position="20"/>
        <end position="324"/>
    </location>
</feature>
<keyword evidence="3" id="KW-0808">Transferase</keyword>
<keyword evidence="1" id="KW-0472">Membrane</keyword>
<dbReference type="RefSeq" id="WP_154524195.1">
    <property type="nucleotide sequence ID" value="NZ_VULZ01000004.1"/>
</dbReference>
<sequence>MRYRRSNRLTNSNAQSNRIPWIDIAKGITIILTIIGHSLGYGTLGRNVIFSFHMPLFFILSGYTFHLSTNWESFAKRVKKDAVRLILPVLYVSFISIGLQFLFSTDHSRNNFFTIFCGMGRALFWASGVSVYDSPALGMMWFLISLFSARTIFNLLNIIFPSDGYKVIPILVGILGIFLGVKGKYLPFNFDVSLMATIFIVIGWELKNFLGTKNNASFQVLTIGFWLSCLRSGLYIEMASRSYPGILISVIEALSGTLILFWLSQRISFSWIATHALAPLGRITMTVLCVHHLDSFVINLWGRTNNIYLQCLSRVAIVITISILIELLKSIIIRGFNKTGQDNNTQMGK</sequence>
<organism evidence="3 4">
    <name type="scientific">Porcincola intestinalis</name>
    <dbReference type="NCBI Taxonomy" id="2606632"/>
    <lineage>
        <taxon>Bacteria</taxon>
        <taxon>Bacillati</taxon>
        <taxon>Bacillota</taxon>
        <taxon>Clostridia</taxon>
        <taxon>Lachnospirales</taxon>
        <taxon>Lachnospiraceae</taxon>
        <taxon>Porcincola</taxon>
    </lineage>
</organism>